<sequence length="107" mass="11722">MSKSADLAGTWRTPEDKEEAFKATISENHVTIVIPDDDSDSESLYRDGTFPYEAGDKTIVSAADRGQLDASLLGSEDSEKTLTLDGDRIKFDFSMMGTTLHVTLEKS</sequence>
<gene>
    <name evidence="1" type="ORF">SAMN04487968_10892</name>
</gene>
<name>A0A1I1KDU4_9ACTN</name>
<proteinExistence type="predicted"/>
<reference evidence="1 2" key="1">
    <citation type="submission" date="2016-10" db="EMBL/GenBank/DDBJ databases">
        <authorList>
            <person name="de Groot N.N."/>
        </authorList>
    </citation>
    <scope>NUCLEOTIDE SEQUENCE [LARGE SCALE GENOMIC DNA]</scope>
    <source>
        <strain evidence="1 2">CGMCC 1.7056</strain>
    </source>
</reference>
<protein>
    <submittedName>
        <fullName evidence="1">Uncharacterized protein</fullName>
    </submittedName>
</protein>
<evidence type="ECO:0000313" key="2">
    <source>
        <dbReference type="Proteomes" id="UP000198832"/>
    </source>
</evidence>
<accession>A0A1I1KDU4</accession>
<dbReference type="AlphaFoldDB" id="A0A1I1KDU4"/>
<dbReference type="Proteomes" id="UP000198832">
    <property type="component" value="Unassembled WGS sequence"/>
</dbReference>
<dbReference type="STRING" id="574651.SAMN04487968_10892"/>
<evidence type="ECO:0000313" key="1">
    <source>
        <dbReference type="EMBL" id="SFC58675.1"/>
    </source>
</evidence>
<dbReference type="EMBL" id="FOLB01000008">
    <property type="protein sequence ID" value="SFC58675.1"/>
    <property type="molecule type" value="Genomic_DNA"/>
</dbReference>
<dbReference type="RefSeq" id="WP_091124067.1">
    <property type="nucleotide sequence ID" value="NZ_FOLB01000008.1"/>
</dbReference>
<organism evidence="1 2">
    <name type="scientific">Nocardioides terrae</name>
    <dbReference type="NCBI Taxonomy" id="574651"/>
    <lineage>
        <taxon>Bacteria</taxon>
        <taxon>Bacillati</taxon>
        <taxon>Actinomycetota</taxon>
        <taxon>Actinomycetes</taxon>
        <taxon>Propionibacteriales</taxon>
        <taxon>Nocardioidaceae</taxon>
        <taxon>Nocardioides</taxon>
    </lineage>
</organism>
<keyword evidence="2" id="KW-1185">Reference proteome</keyword>